<reference evidence="6" key="2">
    <citation type="submission" date="2023-05" db="EMBL/GenBank/DDBJ databases">
        <authorList>
            <consortium name="Lawrence Berkeley National Laboratory"/>
            <person name="Steindorff A."/>
            <person name="Hensen N."/>
            <person name="Bonometti L."/>
            <person name="Westerberg I."/>
            <person name="Brannstrom I.O."/>
            <person name="Guillou S."/>
            <person name="Cros-Aarteil S."/>
            <person name="Calhoun S."/>
            <person name="Haridas S."/>
            <person name="Kuo A."/>
            <person name="Mondo S."/>
            <person name="Pangilinan J."/>
            <person name="Riley R."/>
            <person name="Labutti K."/>
            <person name="Andreopoulos B."/>
            <person name="Lipzen A."/>
            <person name="Chen C."/>
            <person name="Yanf M."/>
            <person name="Daum C."/>
            <person name="Ng V."/>
            <person name="Clum A."/>
            <person name="Ohm R."/>
            <person name="Martin F."/>
            <person name="Silar P."/>
            <person name="Natvig D."/>
            <person name="Lalanne C."/>
            <person name="Gautier V."/>
            <person name="Ament-Velasquez S.L."/>
            <person name="Kruys A."/>
            <person name="Hutchinson M.I."/>
            <person name="Powell A.J."/>
            <person name="Barry K."/>
            <person name="Miller A.N."/>
            <person name="Grigoriev I.V."/>
            <person name="Debuchy R."/>
            <person name="Gladieux P."/>
            <person name="Thoren M.H."/>
            <person name="Johannesson H."/>
        </authorList>
    </citation>
    <scope>NUCLEOTIDE SEQUENCE</scope>
    <source>
        <strain evidence="6">CBS 508.74</strain>
    </source>
</reference>
<dbReference type="InterPro" id="IPR002893">
    <property type="entry name" value="Znf_MYND"/>
</dbReference>
<feature type="non-terminal residue" evidence="6">
    <location>
        <position position="224"/>
    </location>
</feature>
<dbReference type="GO" id="GO:0005634">
    <property type="term" value="C:nucleus"/>
    <property type="evidence" value="ECO:0007669"/>
    <property type="project" value="TreeGrafter"/>
</dbReference>
<dbReference type="EMBL" id="MU853383">
    <property type="protein sequence ID" value="KAK4107086.1"/>
    <property type="molecule type" value="Genomic_DNA"/>
</dbReference>
<dbReference type="GO" id="GO:0008270">
    <property type="term" value="F:zinc ion binding"/>
    <property type="evidence" value="ECO:0007669"/>
    <property type="project" value="UniProtKB-KW"/>
</dbReference>
<evidence type="ECO:0000313" key="6">
    <source>
        <dbReference type="EMBL" id="KAK4107086.1"/>
    </source>
</evidence>
<sequence>MALSCLRIRTTAMISFLQRTLVRRFSSKSISSGYRLDSIRAVPSPSLSPIRYRKNVLRYLRIQRLDESDLSVIAVQQIDRTDEKISHSNEVEVLRFLVESFCHLLDNFGTPLEKLEEQLAEGVYPSGGNAWAAAHVSMGEQRVLRLARKRAEDLLSAVESGSGNVAGSLSALARCANCKKVSAQLMLCGRCKAVAYCGRTCQVAHYKQHKAVCRATTSKSGSGM</sequence>
<dbReference type="GeneID" id="89940570"/>
<evidence type="ECO:0000256" key="1">
    <source>
        <dbReference type="ARBA" id="ARBA00022723"/>
    </source>
</evidence>
<evidence type="ECO:0000313" key="7">
    <source>
        <dbReference type="Proteomes" id="UP001302812"/>
    </source>
</evidence>
<dbReference type="SUPFAM" id="SSF144232">
    <property type="entry name" value="HIT/MYND zinc finger-like"/>
    <property type="match status" value="1"/>
</dbReference>
<dbReference type="Pfam" id="PF09273">
    <property type="entry name" value="Rubis-subs-bind"/>
    <property type="match status" value="1"/>
</dbReference>
<keyword evidence="2 4" id="KW-0863">Zinc-finger</keyword>
<protein>
    <submittedName>
        <fullName evidence="6">RuBisCo LSMT C-terminal, substrate-binding domain-containing protein</fullName>
    </submittedName>
</protein>
<dbReference type="PANTHER" id="PTHR10237">
    <property type="entry name" value="DEFORMED EPIDERMAL AUTOREGULATORY FACTOR 1 HOMOLOG SUPPRESSIN"/>
    <property type="match status" value="1"/>
</dbReference>
<proteinExistence type="predicted"/>
<accession>A0AAN6QGP5</accession>
<keyword evidence="3" id="KW-0862">Zinc</keyword>
<dbReference type="InterPro" id="IPR024119">
    <property type="entry name" value="TF_DEAF-1"/>
</dbReference>
<dbReference type="PANTHER" id="PTHR10237:SF14">
    <property type="entry name" value="MYND-TYPE DOMAIN-CONTAINING PROTEIN"/>
    <property type="match status" value="1"/>
</dbReference>
<gene>
    <name evidence="6" type="ORF">N656DRAFT_785706</name>
</gene>
<dbReference type="Pfam" id="PF01753">
    <property type="entry name" value="zf-MYND"/>
    <property type="match status" value="1"/>
</dbReference>
<dbReference type="Proteomes" id="UP001302812">
    <property type="component" value="Unassembled WGS sequence"/>
</dbReference>
<keyword evidence="1" id="KW-0479">Metal-binding</keyword>
<dbReference type="InterPro" id="IPR036464">
    <property type="entry name" value="Rubisco_LSMT_subst-bd_sf"/>
</dbReference>
<evidence type="ECO:0000256" key="3">
    <source>
        <dbReference type="ARBA" id="ARBA00022833"/>
    </source>
</evidence>
<evidence type="ECO:0000259" key="5">
    <source>
        <dbReference type="PROSITE" id="PS50865"/>
    </source>
</evidence>
<dbReference type="RefSeq" id="XP_064664656.1">
    <property type="nucleotide sequence ID" value="XM_064816445.1"/>
</dbReference>
<reference evidence="6" key="1">
    <citation type="journal article" date="2023" name="Mol. Phylogenet. Evol.">
        <title>Genome-scale phylogeny and comparative genomics of the fungal order Sordariales.</title>
        <authorList>
            <person name="Hensen N."/>
            <person name="Bonometti L."/>
            <person name="Westerberg I."/>
            <person name="Brannstrom I.O."/>
            <person name="Guillou S."/>
            <person name="Cros-Aarteil S."/>
            <person name="Calhoun S."/>
            <person name="Haridas S."/>
            <person name="Kuo A."/>
            <person name="Mondo S."/>
            <person name="Pangilinan J."/>
            <person name="Riley R."/>
            <person name="LaButti K."/>
            <person name="Andreopoulos B."/>
            <person name="Lipzen A."/>
            <person name="Chen C."/>
            <person name="Yan M."/>
            <person name="Daum C."/>
            <person name="Ng V."/>
            <person name="Clum A."/>
            <person name="Steindorff A."/>
            <person name="Ohm R.A."/>
            <person name="Martin F."/>
            <person name="Silar P."/>
            <person name="Natvig D.O."/>
            <person name="Lalanne C."/>
            <person name="Gautier V."/>
            <person name="Ament-Velasquez S.L."/>
            <person name="Kruys A."/>
            <person name="Hutchinson M.I."/>
            <person name="Powell A.J."/>
            <person name="Barry K."/>
            <person name="Miller A.N."/>
            <person name="Grigoriev I.V."/>
            <person name="Debuchy R."/>
            <person name="Gladieux P."/>
            <person name="Hiltunen Thoren M."/>
            <person name="Johannesson H."/>
        </authorList>
    </citation>
    <scope>NUCLEOTIDE SEQUENCE</scope>
    <source>
        <strain evidence="6">CBS 508.74</strain>
    </source>
</reference>
<dbReference type="AlphaFoldDB" id="A0AAN6QGP5"/>
<dbReference type="InterPro" id="IPR015353">
    <property type="entry name" value="Rubisco_LSMT_subst-bd"/>
</dbReference>
<feature type="domain" description="MYND-type" evidence="5">
    <location>
        <begin position="175"/>
        <end position="213"/>
    </location>
</feature>
<evidence type="ECO:0000256" key="4">
    <source>
        <dbReference type="PROSITE-ProRule" id="PRU00134"/>
    </source>
</evidence>
<dbReference type="Gene3D" id="3.90.1420.10">
    <property type="entry name" value="Rubisco LSMT, substrate-binding domain"/>
    <property type="match status" value="1"/>
</dbReference>
<dbReference type="Gene3D" id="6.10.140.2220">
    <property type="match status" value="1"/>
</dbReference>
<dbReference type="SUPFAM" id="SSF81822">
    <property type="entry name" value="RuBisCo LSMT C-terminal, substrate-binding domain"/>
    <property type="match status" value="1"/>
</dbReference>
<dbReference type="PROSITE" id="PS50865">
    <property type="entry name" value="ZF_MYND_2"/>
    <property type="match status" value="1"/>
</dbReference>
<dbReference type="PROSITE" id="PS01360">
    <property type="entry name" value="ZF_MYND_1"/>
    <property type="match status" value="1"/>
</dbReference>
<dbReference type="GO" id="GO:0000981">
    <property type="term" value="F:DNA-binding transcription factor activity, RNA polymerase II-specific"/>
    <property type="evidence" value="ECO:0007669"/>
    <property type="project" value="TreeGrafter"/>
</dbReference>
<keyword evidence="7" id="KW-1185">Reference proteome</keyword>
<name>A0AAN6QGP5_9PEZI</name>
<comment type="caution">
    <text evidence="6">The sequence shown here is derived from an EMBL/GenBank/DDBJ whole genome shotgun (WGS) entry which is preliminary data.</text>
</comment>
<organism evidence="6 7">
    <name type="scientific">Canariomyces notabilis</name>
    <dbReference type="NCBI Taxonomy" id="2074819"/>
    <lineage>
        <taxon>Eukaryota</taxon>
        <taxon>Fungi</taxon>
        <taxon>Dikarya</taxon>
        <taxon>Ascomycota</taxon>
        <taxon>Pezizomycotina</taxon>
        <taxon>Sordariomycetes</taxon>
        <taxon>Sordariomycetidae</taxon>
        <taxon>Sordariales</taxon>
        <taxon>Chaetomiaceae</taxon>
        <taxon>Canariomyces</taxon>
    </lineage>
</organism>
<evidence type="ECO:0000256" key="2">
    <source>
        <dbReference type="ARBA" id="ARBA00022771"/>
    </source>
</evidence>